<reference evidence="3 4" key="1">
    <citation type="submission" date="2016-05" db="EMBL/GenBank/DDBJ databases">
        <title>Nuclear genome of Blastocystis sp. subtype 1 NandII.</title>
        <authorList>
            <person name="Gentekaki E."/>
            <person name="Curtis B."/>
            <person name="Stairs C."/>
            <person name="Eme L."/>
            <person name="Herman E."/>
            <person name="Klimes V."/>
            <person name="Arias M.C."/>
            <person name="Elias M."/>
            <person name="Hilliou F."/>
            <person name="Klute M."/>
            <person name="Malik S.-B."/>
            <person name="Pightling A."/>
            <person name="Rachubinski R."/>
            <person name="Salas D."/>
            <person name="Schlacht A."/>
            <person name="Suga H."/>
            <person name="Archibald J."/>
            <person name="Ball S.G."/>
            <person name="Clark G."/>
            <person name="Dacks J."/>
            <person name="Van Der Giezen M."/>
            <person name="Tsaousis A."/>
            <person name="Roger A."/>
        </authorList>
    </citation>
    <scope>NUCLEOTIDE SEQUENCE [LARGE SCALE GENOMIC DNA]</scope>
    <source>
        <strain evidence="4">ATCC 50177 / NandII</strain>
    </source>
</reference>
<sequence>MAMSIASHFVPQLARMVLPSVASRAGSMVFQRGFASAQDKVIYIEDSDTYHNLKKGDKPCIMNFSATWCGPCKMMAPKFAALSATNDHVNFVKVDVDKSQDLALEERVMSVPTYKLYQSNKLLSQFAGADVSRLVEMIEEAK</sequence>
<comment type="caution">
    <text evidence="3">The sequence shown here is derived from an EMBL/GenBank/DDBJ whole genome shotgun (WGS) entry which is preliminary data.</text>
</comment>
<dbReference type="InterPro" id="IPR036249">
    <property type="entry name" value="Thioredoxin-like_sf"/>
</dbReference>
<dbReference type="PRINTS" id="PR00421">
    <property type="entry name" value="THIOREDOXIN"/>
</dbReference>
<dbReference type="Pfam" id="PF00085">
    <property type="entry name" value="Thioredoxin"/>
    <property type="match status" value="1"/>
</dbReference>
<proteinExistence type="predicted"/>
<dbReference type="EMBL" id="LXWW01000202">
    <property type="protein sequence ID" value="OAO14903.1"/>
    <property type="molecule type" value="Genomic_DNA"/>
</dbReference>
<keyword evidence="1" id="KW-1015">Disulfide bond</keyword>
<accession>A0A196SD17</accession>
<dbReference type="PROSITE" id="PS51352">
    <property type="entry name" value="THIOREDOXIN_2"/>
    <property type="match status" value="1"/>
</dbReference>
<dbReference type="PROSITE" id="PS00194">
    <property type="entry name" value="THIOREDOXIN_1"/>
    <property type="match status" value="1"/>
</dbReference>
<gene>
    <name evidence="3" type="ORF">AV274_3412</name>
</gene>
<evidence type="ECO:0000313" key="4">
    <source>
        <dbReference type="Proteomes" id="UP000078348"/>
    </source>
</evidence>
<evidence type="ECO:0000259" key="2">
    <source>
        <dbReference type="PROSITE" id="PS51352"/>
    </source>
</evidence>
<dbReference type="Proteomes" id="UP000078348">
    <property type="component" value="Unassembled WGS sequence"/>
</dbReference>
<keyword evidence="4" id="KW-1185">Reference proteome</keyword>
<dbReference type="InterPro" id="IPR017937">
    <property type="entry name" value="Thioredoxin_CS"/>
</dbReference>
<dbReference type="CDD" id="cd02947">
    <property type="entry name" value="TRX_family"/>
    <property type="match status" value="1"/>
</dbReference>
<organism evidence="3 4">
    <name type="scientific">Blastocystis sp. subtype 1 (strain ATCC 50177 / NandII)</name>
    <dbReference type="NCBI Taxonomy" id="478820"/>
    <lineage>
        <taxon>Eukaryota</taxon>
        <taxon>Sar</taxon>
        <taxon>Stramenopiles</taxon>
        <taxon>Bigyra</taxon>
        <taxon>Opalozoa</taxon>
        <taxon>Opalinata</taxon>
        <taxon>Blastocystidae</taxon>
        <taxon>Blastocystis</taxon>
    </lineage>
</organism>
<name>A0A196SD17_BLAHN</name>
<protein>
    <submittedName>
        <fullName evidence="3">Thioredoxin</fullName>
    </submittedName>
</protein>
<dbReference type="SUPFAM" id="SSF52833">
    <property type="entry name" value="Thioredoxin-like"/>
    <property type="match status" value="1"/>
</dbReference>
<dbReference type="Gene3D" id="3.40.30.10">
    <property type="entry name" value="Glutaredoxin"/>
    <property type="match status" value="1"/>
</dbReference>
<dbReference type="PANTHER" id="PTHR46115">
    <property type="entry name" value="THIOREDOXIN-LIKE PROTEIN 1"/>
    <property type="match status" value="1"/>
</dbReference>
<dbReference type="OrthoDB" id="2121326at2759"/>
<evidence type="ECO:0000256" key="1">
    <source>
        <dbReference type="ARBA" id="ARBA00023157"/>
    </source>
</evidence>
<dbReference type="AlphaFoldDB" id="A0A196SD17"/>
<feature type="domain" description="Thioredoxin" evidence="2">
    <location>
        <begin position="23"/>
        <end position="142"/>
    </location>
</feature>
<dbReference type="STRING" id="478820.A0A196SD17"/>
<dbReference type="InterPro" id="IPR013766">
    <property type="entry name" value="Thioredoxin_domain"/>
</dbReference>
<evidence type="ECO:0000313" key="3">
    <source>
        <dbReference type="EMBL" id="OAO14903.1"/>
    </source>
</evidence>